<dbReference type="Proteomes" id="UP001152622">
    <property type="component" value="Chromosome 11"/>
</dbReference>
<comment type="caution">
    <text evidence="1">The sequence shown here is derived from an EMBL/GenBank/DDBJ whole genome shotgun (WGS) entry which is preliminary data.</text>
</comment>
<gene>
    <name evidence="1" type="ORF">SKAU_G00286150</name>
</gene>
<organism evidence="1 2">
    <name type="scientific">Synaphobranchus kaupii</name>
    <name type="common">Kaup's arrowtooth eel</name>
    <dbReference type="NCBI Taxonomy" id="118154"/>
    <lineage>
        <taxon>Eukaryota</taxon>
        <taxon>Metazoa</taxon>
        <taxon>Chordata</taxon>
        <taxon>Craniata</taxon>
        <taxon>Vertebrata</taxon>
        <taxon>Euteleostomi</taxon>
        <taxon>Actinopterygii</taxon>
        <taxon>Neopterygii</taxon>
        <taxon>Teleostei</taxon>
        <taxon>Anguilliformes</taxon>
        <taxon>Synaphobranchidae</taxon>
        <taxon>Synaphobranchus</taxon>
    </lineage>
</organism>
<dbReference type="EMBL" id="JAINUF010000011">
    <property type="protein sequence ID" value="KAJ8347214.1"/>
    <property type="molecule type" value="Genomic_DNA"/>
</dbReference>
<dbReference type="AlphaFoldDB" id="A0A9Q1INH3"/>
<evidence type="ECO:0000313" key="2">
    <source>
        <dbReference type="Proteomes" id="UP001152622"/>
    </source>
</evidence>
<evidence type="ECO:0000313" key="1">
    <source>
        <dbReference type="EMBL" id="KAJ8347214.1"/>
    </source>
</evidence>
<proteinExistence type="predicted"/>
<name>A0A9Q1INH3_SYNKA</name>
<keyword evidence="2" id="KW-1185">Reference proteome</keyword>
<reference evidence="1" key="1">
    <citation type="journal article" date="2023" name="Science">
        <title>Genome structures resolve the early diversification of teleost fishes.</title>
        <authorList>
            <person name="Parey E."/>
            <person name="Louis A."/>
            <person name="Montfort J."/>
            <person name="Bouchez O."/>
            <person name="Roques C."/>
            <person name="Iampietro C."/>
            <person name="Lluch J."/>
            <person name="Castinel A."/>
            <person name="Donnadieu C."/>
            <person name="Desvignes T."/>
            <person name="Floi Bucao C."/>
            <person name="Jouanno E."/>
            <person name="Wen M."/>
            <person name="Mejri S."/>
            <person name="Dirks R."/>
            <person name="Jansen H."/>
            <person name="Henkel C."/>
            <person name="Chen W.J."/>
            <person name="Zahm M."/>
            <person name="Cabau C."/>
            <person name="Klopp C."/>
            <person name="Thompson A.W."/>
            <person name="Robinson-Rechavi M."/>
            <person name="Braasch I."/>
            <person name="Lecointre G."/>
            <person name="Bobe J."/>
            <person name="Postlethwait J.H."/>
            <person name="Berthelot C."/>
            <person name="Roest Crollius H."/>
            <person name="Guiguen Y."/>
        </authorList>
    </citation>
    <scope>NUCLEOTIDE SEQUENCE</scope>
    <source>
        <strain evidence="1">WJC10195</strain>
    </source>
</reference>
<accession>A0A9Q1INH3</accession>
<protein>
    <submittedName>
        <fullName evidence="1">Uncharacterized protein</fullName>
    </submittedName>
</protein>
<sequence>MPLNQAAKTSLLPAHVPVKDTFTYLGIDIHLTLSRISKENFESTLLRSSLKAYGVAWNCPPQPHPMSGWVVPTPTSHGGVSRIYRLLMDAVHKPLAVEALWSQELRKLDYRDEFIFHRTRQRYYFDAERPSRLLALRLKENESKASIYAVRDNTGRRTQCSKFGPIIVNTLKVWKTVERLKVEVFPEGVWSCVELPTPAPPHVGLGRAYPDISWWCL</sequence>